<sequence>MRLVECTSATRTGRLAKAVGFLGQNHADARALLRRAEPSLESALGTLLAMKTDAGYGAQALSAHKLLAAQRAARKLVEAALRA</sequence>
<evidence type="ECO:0000313" key="2">
    <source>
        <dbReference type="Proteomes" id="UP001241072"/>
    </source>
</evidence>
<evidence type="ECO:0000313" key="1">
    <source>
        <dbReference type="EMBL" id="MDO7883560.1"/>
    </source>
</evidence>
<dbReference type="Proteomes" id="UP001241072">
    <property type="component" value="Unassembled WGS sequence"/>
</dbReference>
<dbReference type="EMBL" id="JAUQUB010000006">
    <property type="protein sequence ID" value="MDO7883560.1"/>
    <property type="molecule type" value="Genomic_DNA"/>
</dbReference>
<keyword evidence="2" id="KW-1185">Reference proteome</keyword>
<name>A0ABT9BRB3_9MICO</name>
<organism evidence="1 2">
    <name type="scientific">Antiquaquibacter soli</name>
    <dbReference type="NCBI Taxonomy" id="3064523"/>
    <lineage>
        <taxon>Bacteria</taxon>
        <taxon>Bacillati</taxon>
        <taxon>Actinomycetota</taxon>
        <taxon>Actinomycetes</taxon>
        <taxon>Micrococcales</taxon>
        <taxon>Microbacteriaceae</taxon>
        <taxon>Antiquaquibacter</taxon>
    </lineage>
</organism>
<protein>
    <submittedName>
        <fullName evidence="1">Uncharacterized protein</fullName>
    </submittedName>
</protein>
<gene>
    <name evidence="1" type="ORF">Q5716_15105</name>
</gene>
<accession>A0ABT9BRB3</accession>
<dbReference type="RefSeq" id="WP_305003985.1">
    <property type="nucleotide sequence ID" value="NZ_JAUQUB010000006.1"/>
</dbReference>
<reference evidence="1 2" key="1">
    <citation type="submission" date="2023-07" db="EMBL/GenBank/DDBJ databases">
        <title>Protaetiibacter sp. nov WY-16 isolated from soil.</title>
        <authorList>
            <person name="Liu B."/>
            <person name="Wan Y."/>
        </authorList>
    </citation>
    <scope>NUCLEOTIDE SEQUENCE [LARGE SCALE GENOMIC DNA]</scope>
    <source>
        <strain evidence="1 2">WY-16</strain>
    </source>
</reference>
<comment type="caution">
    <text evidence="1">The sequence shown here is derived from an EMBL/GenBank/DDBJ whole genome shotgun (WGS) entry which is preliminary data.</text>
</comment>
<proteinExistence type="predicted"/>